<evidence type="ECO:0000256" key="2">
    <source>
        <dbReference type="ARBA" id="ARBA00022771"/>
    </source>
</evidence>
<dbReference type="InterPro" id="IPR046341">
    <property type="entry name" value="SET_dom_sf"/>
</dbReference>
<dbReference type="Pfam" id="PF13374">
    <property type="entry name" value="TPR_10"/>
    <property type="match status" value="1"/>
</dbReference>
<keyword evidence="6" id="KW-1185">Reference proteome</keyword>
<dbReference type="SUPFAM" id="SSF48452">
    <property type="entry name" value="TPR-like"/>
    <property type="match status" value="1"/>
</dbReference>
<evidence type="ECO:0000259" key="4">
    <source>
        <dbReference type="PROSITE" id="PS50280"/>
    </source>
</evidence>
<dbReference type="InterPro" id="IPR019734">
    <property type="entry name" value="TPR_rpt"/>
</dbReference>
<accession>A0A2U1M751</accession>
<dbReference type="AlphaFoldDB" id="A0A2U1M751"/>
<dbReference type="SUPFAM" id="SSF82199">
    <property type="entry name" value="SET domain"/>
    <property type="match status" value="1"/>
</dbReference>
<dbReference type="InterPro" id="IPR002893">
    <property type="entry name" value="Znf_MYND"/>
</dbReference>
<dbReference type="GO" id="GO:0008270">
    <property type="term" value="F:zinc ion binding"/>
    <property type="evidence" value="ECO:0007669"/>
    <property type="project" value="UniProtKB-KW"/>
</dbReference>
<evidence type="ECO:0000256" key="3">
    <source>
        <dbReference type="ARBA" id="ARBA00022833"/>
    </source>
</evidence>
<keyword evidence="3" id="KW-0862">Zinc</keyword>
<protein>
    <submittedName>
        <fullName evidence="5">Tetratricopeptide repeat (TPR)-like superfamily protein</fullName>
    </submittedName>
</protein>
<evidence type="ECO:0000256" key="1">
    <source>
        <dbReference type="ARBA" id="ARBA00022723"/>
    </source>
</evidence>
<gene>
    <name evidence="5" type="ORF">CTI12_AA413180</name>
</gene>
<dbReference type="PANTHER" id="PTHR47337:SF1">
    <property type="entry name" value="TETRATRICOPEPTIDE REPEAT (TPR)-LIKE SUPERFAMILY PROTEIN"/>
    <property type="match status" value="1"/>
</dbReference>
<dbReference type="SUPFAM" id="SSF144232">
    <property type="entry name" value="HIT/MYND zinc finger-like"/>
    <property type="match status" value="1"/>
</dbReference>
<dbReference type="OrthoDB" id="1926212at2759"/>
<dbReference type="InterPro" id="IPR001214">
    <property type="entry name" value="SET_dom"/>
</dbReference>
<dbReference type="STRING" id="35608.A0A2U1M751"/>
<keyword evidence="1" id="KW-0479">Metal-binding</keyword>
<comment type="caution">
    <text evidence="5">The sequence shown here is derived from an EMBL/GenBank/DDBJ whole genome shotgun (WGS) entry which is preliminary data.</text>
</comment>
<keyword evidence="2" id="KW-0863">Zinc-finger</keyword>
<organism evidence="5 6">
    <name type="scientific">Artemisia annua</name>
    <name type="common">Sweet wormwood</name>
    <dbReference type="NCBI Taxonomy" id="35608"/>
    <lineage>
        <taxon>Eukaryota</taxon>
        <taxon>Viridiplantae</taxon>
        <taxon>Streptophyta</taxon>
        <taxon>Embryophyta</taxon>
        <taxon>Tracheophyta</taxon>
        <taxon>Spermatophyta</taxon>
        <taxon>Magnoliopsida</taxon>
        <taxon>eudicotyledons</taxon>
        <taxon>Gunneridae</taxon>
        <taxon>Pentapetalae</taxon>
        <taxon>asterids</taxon>
        <taxon>campanulids</taxon>
        <taxon>Asterales</taxon>
        <taxon>Asteraceae</taxon>
        <taxon>Asteroideae</taxon>
        <taxon>Anthemideae</taxon>
        <taxon>Artemisiinae</taxon>
        <taxon>Artemisia</taxon>
    </lineage>
</organism>
<evidence type="ECO:0000313" key="5">
    <source>
        <dbReference type="EMBL" id="PWA57044.1"/>
    </source>
</evidence>
<dbReference type="PROSITE" id="PS50280">
    <property type="entry name" value="SET"/>
    <property type="match status" value="1"/>
</dbReference>
<reference evidence="5 6" key="1">
    <citation type="journal article" date="2018" name="Mol. Plant">
        <title>The genome of Artemisia annua provides insight into the evolution of Asteraceae family and artemisinin biosynthesis.</title>
        <authorList>
            <person name="Shen Q."/>
            <person name="Zhang L."/>
            <person name="Liao Z."/>
            <person name="Wang S."/>
            <person name="Yan T."/>
            <person name="Shi P."/>
            <person name="Liu M."/>
            <person name="Fu X."/>
            <person name="Pan Q."/>
            <person name="Wang Y."/>
            <person name="Lv Z."/>
            <person name="Lu X."/>
            <person name="Zhang F."/>
            <person name="Jiang W."/>
            <person name="Ma Y."/>
            <person name="Chen M."/>
            <person name="Hao X."/>
            <person name="Li L."/>
            <person name="Tang Y."/>
            <person name="Lv G."/>
            <person name="Zhou Y."/>
            <person name="Sun X."/>
            <person name="Brodelius P.E."/>
            <person name="Rose J.K.C."/>
            <person name="Tang K."/>
        </authorList>
    </citation>
    <scope>NUCLEOTIDE SEQUENCE [LARGE SCALE GENOMIC DNA]</scope>
    <source>
        <strain evidence="6">cv. Huhao1</strain>
        <tissue evidence="5">Leaf</tissue>
    </source>
</reference>
<feature type="domain" description="SET" evidence="4">
    <location>
        <begin position="325"/>
        <end position="623"/>
    </location>
</feature>
<dbReference type="Pfam" id="PF01753">
    <property type="entry name" value="zf-MYND"/>
    <property type="match status" value="1"/>
</dbReference>
<dbReference type="Gene3D" id="1.25.40.10">
    <property type="entry name" value="Tetratricopeptide repeat domain"/>
    <property type="match status" value="2"/>
</dbReference>
<sequence>MQKSQQGCYNKVEETPPAAMEKLKSRIPESLTSQISHTSNPNTLAITCSSLLHFFNQLPRFHQMIEDLANKETSLFLKNKDSALELKIKGNNCFKNGDNANALHFYTQAAMEKLKSRIPESLTSQISHTSNPNTLPITCSSLLHFFNQLPLFRQMIEDLANKETSLFLKNKDSALELKIKGNNCFKNGDNANALHFYTQALRAAPRDVDDMGKNLVATLYVNRAAVLQKMGLLVESLQDCNRALAICRSYSKAWYRRGKANTSMGNYDDAVCDLKVSLCTEQSVSGKRQIEGELKLIAVQHNGKDFPPNVANYKDSVTNDQPQQIQLQCVSSETKGRGMVSLTDVPQATLLHSEEPYAAIVSKHCRETHCNFCFNELLADIVPCPSCSMALYCSQDCQIHARGLDLQHDTKSHEIGVELSSDLEKYVASVTEATVNDANIKQNAEHRHECGVNWPAALPAEVVLAGRVIVKSIEQHGKFGRSSTIVNLDLCHNYIQLNSEVKLELHISSIVLLKCLHNCYGSNVPLNGDTISQCVLLLSQINVNSMAIVRMRSSDTSGPRKSSGNLTTSTVEQVRVGQAIYLAGSMFNHSCQPNIHTYFLSRTLYIRTIDSVAARNPLELSYGPQVGQWSCNERQSSLEEQYAFVCCCTGCSQLNISDLVISSFRCSNLNCSGAVLDSHLVNHERRKVNPFHGSLPLQIGRLELDEVKRVASLLCESTGSENRIEPGFCLSCGAYRDVEASNAVVKKAELGVRRLEDSSQLSTNILSDALRSLDLLRSVLHPYNKKVAEVEDYLAQTFCSIGELQQARNHCQASIKILEKLYGHDHIVIGNELVKLASIQLPLGEPAFEKSRNLFKETPIELFIRTLELKDQ</sequence>
<name>A0A2U1M751_ARTAN</name>
<dbReference type="SMART" id="SM00028">
    <property type="entry name" value="TPR"/>
    <property type="match status" value="5"/>
</dbReference>
<evidence type="ECO:0000313" key="6">
    <source>
        <dbReference type="Proteomes" id="UP000245207"/>
    </source>
</evidence>
<dbReference type="PANTHER" id="PTHR47337">
    <property type="entry name" value="TETRATRICOPEPTIDE REPEAT (TPR)-LIKE SUPERFAMILY PROTEIN"/>
    <property type="match status" value="1"/>
</dbReference>
<dbReference type="EMBL" id="PKPP01006278">
    <property type="protein sequence ID" value="PWA57044.1"/>
    <property type="molecule type" value="Genomic_DNA"/>
</dbReference>
<proteinExistence type="predicted"/>
<dbReference type="Proteomes" id="UP000245207">
    <property type="component" value="Unassembled WGS sequence"/>
</dbReference>
<dbReference type="InterPro" id="IPR011990">
    <property type="entry name" value="TPR-like_helical_dom_sf"/>
</dbReference>
<dbReference type="Gene3D" id="2.170.270.10">
    <property type="entry name" value="SET domain"/>
    <property type="match status" value="1"/>
</dbReference>